<dbReference type="EMBL" id="CP046640">
    <property type="protein sequence ID" value="QTL97391.1"/>
    <property type="molecule type" value="Genomic_DNA"/>
</dbReference>
<dbReference type="PANTHER" id="PTHR40051">
    <property type="entry name" value="IG HYPOTHETICAL 15966"/>
    <property type="match status" value="1"/>
</dbReference>
<dbReference type="RefSeq" id="WP_125988770.1">
    <property type="nucleotide sequence ID" value="NZ_CP046640.1"/>
</dbReference>
<dbReference type="Pfam" id="PF08863">
    <property type="entry name" value="YolD"/>
    <property type="match status" value="1"/>
</dbReference>
<reference evidence="1" key="1">
    <citation type="submission" date="2019-12" db="EMBL/GenBank/DDBJ databases">
        <authorList>
            <person name="zhang j."/>
            <person name="sun C.M."/>
        </authorList>
    </citation>
    <scope>NUCLEOTIDE SEQUENCE</scope>
    <source>
        <strain evidence="1">NS-1</strain>
    </source>
</reference>
<evidence type="ECO:0000313" key="2">
    <source>
        <dbReference type="Proteomes" id="UP000665020"/>
    </source>
</evidence>
<dbReference type="KEGG" id="ifn:GM661_05020"/>
<keyword evidence="2" id="KW-1185">Reference proteome</keyword>
<organism evidence="1 2">
    <name type="scientific">Iocasia fonsfrigidae</name>
    <dbReference type="NCBI Taxonomy" id="2682810"/>
    <lineage>
        <taxon>Bacteria</taxon>
        <taxon>Bacillati</taxon>
        <taxon>Bacillota</taxon>
        <taxon>Clostridia</taxon>
        <taxon>Halanaerobiales</taxon>
        <taxon>Halanaerobiaceae</taxon>
        <taxon>Iocasia</taxon>
    </lineage>
</organism>
<dbReference type="PANTHER" id="PTHR40051:SF1">
    <property type="entry name" value="YOLD-LIKE FAMILY PROTEIN"/>
    <property type="match status" value="1"/>
</dbReference>
<dbReference type="InterPro" id="IPR014962">
    <property type="entry name" value="YolD"/>
</dbReference>
<sequence>MLKDRGNKKWTGLMLTEHRKALRKIWEHRNDIDKPVLDEQQLERLDILIKEAIRDQFKVKMVYYDQRRLYELEGKVSIKGSSLYLDNKSLDKDNIIDLVLI</sequence>
<protein>
    <submittedName>
        <fullName evidence="1">YolD-like family protein</fullName>
    </submittedName>
</protein>
<accession>A0A8A7K7I2</accession>
<evidence type="ECO:0000313" key="1">
    <source>
        <dbReference type="EMBL" id="QTL97391.1"/>
    </source>
</evidence>
<dbReference type="AlphaFoldDB" id="A0A8A7K7I2"/>
<gene>
    <name evidence="1" type="ORF">GM661_05020</name>
</gene>
<name>A0A8A7K7I2_9FIRM</name>
<proteinExistence type="predicted"/>
<dbReference type="Proteomes" id="UP000665020">
    <property type="component" value="Chromosome"/>
</dbReference>